<accession>A0A423PE65</accession>
<sequence length="277" mass="30002">MKTVTLPCGESVPALGQGTWFLGDDPATRDTEVAALRAGIDHGMRLIDTAEMYGSGRAERLVGEAIAGRRDEVFLVSKVLPSNADTSSAIAACEASLERLGTDHLDLYLLHWQGSVPFEATLEAFRRLQADGRIRHFGVSNLDLAASRRFVDCEGGAAIQANQLLYNLAQRGIEWDLLDWLRERGIATMAYSPFDHGGLLRHAGLAAFARERDLTPAQAALAWLLDRDGVISIPKSGDPDRVAENAAALEVTLGADDRAELDRLFAPPAGPEPLQIY</sequence>
<dbReference type="Pfam" id="PF00248">
    <property type="entry name" value="Aldo_ket_red"/>
    <property type="match status" value="1"/>
</dbReference>
<feature type="site" description="Lowers pKa of active site Tyr" evidence="3">
    <location>
        <position position="78"/>
    </location>
</feature>
<dbReference type="RefSeq" id="WP_123592415.1">
    <property type="nucleotide sequence ID" value="NZ_AYKF01000132.1"/>
</dbReference>
<feature type="active site" description="Proton donor" evidence="1">
    <location>
        <position position="53"/>
    </location>
</feature>
<gene>
    <name evidence="5" type="ORF">SAHL_16085</name>
</gene>
<dbReference type="CDD" id="cd19138">
    <property type="entry name" value="AKR_YeaE"/>
    <property type="match status" value="1"/>
</dbReference>
<dbReference type="SUPFAM" id="SSF51430">
    <property type="entry name" value="NAD(P)-linked oxidoreductase"/>
    <property type="match status" value="1"/>
</dbReference>
<comment type="caution">
    <text evidence="5">The sequence shown here is derived from an EMBL/GenBank/DDBJ whole genome shotgun (WGS) entry which is preliminary data.</text>
</comment>
<dbReference type="Gene3D" id="3.20.20.100">
    <property type="entry name" value="NADP-dependent oxidoreductase domain"/>
    <property type="match status" value="1"/>
</dbReference>
<proteinExistence type="predicted"/>
<dbReference type="AlphaFoldDB" id="A0A423PE65"/>
<reference evidence="5 6" key="1">
    <citation type="submission" date="2013-10" db="EMBL/GenBank/DDBJ databases">
        <title>Salinisphaera halophila YIM 95161 Genome Sequencing.</title>
        <authorList>
            <person name="Lai Q."/>
            <person name="Li C."/>
            <person name="Shao Z."/>
        </authorList>
    </citation>
    <scope>NUCLEOTIDE SEQUENCE [LARGE SCALE GENOMIC DNA]</scope>
    <source>
        <strain evidence="5 6">YIM 95161</strain>
    </source>
</reference>
<dbReference type="PIRSF" id="PIRSF000097">
    <property type="entry name" value="AKR"/>
    <property type="match status" value="1"/>
</dbReference>
<organism evidence="5 6">
    <name type="scientific">Salinisphaera orenii YIM 95161</name>
    <dbReference type="NCBI Taxonomy" id="1051139"/>
    <lineage>
        <taxon>Bacteria</taxon>
        <taxon>Pseudomonadati</taxon>
        <taxon>Pseudomonadota</taxon>
        <taxon>Gammaproteobacteria</taxon>
        <taxon>Salinisphaerales</taxon>
        <taxon>Salinisphaeraceae</taxon>
        <taxon>Salinisphaera</taxon>
    </lineage>
</organism>
<evidence type="ECO:0000313" key="5">
    <source>
        <dbReference type="EMBL" id="ROO23882.1"/>
    </source>
</evidence>
<dbReference type="GO" id="GO:0016491">
    <property type="term" value="F:oxidoreductase activity"/>
    <property type="evidence" value="ECO:0007669"/>
    <property type="project" value="InterPro"/>
</dbReference>
<evidence type="ECO:0000256" key="1">
    <source>
        <dbReference type="PIRSR" id="PIRSR000097-1"/>
    </source>
</evidence>
<feature type="domain" description="NADP-dependent oxidoreductase" evidence="4">
    <location>
        <begin position="15"/>
        <end position="264"/>
    </location>
</feature>
<feature type="binding site" evidence="2">
    <location>
        <position position="111"/>
    </location>
    <ligand>
        <name>substrate</name>
    </ligand>
</feature>
<name>A0A423PE65_9GAMM</name>
<dbReference type="EMBL" id="AYKF01000132">
    <property type="protein sequence ID" value="ROO23882.1"/>
    <property type="molecule type" value="Genomic_DNA"/>
</dbReference>
<dbReference type="PRINTS" id="PR00069">
    <property type="entry name" value="ALDKETRDTASE"/>
</dbReference>
<dbReference type="PANTHER" id="PTHR43638:SF3">
    <property type="entry name" value="ALDEHYDE REDUCTASE"/>
    <property type="match status" value="1"/>
</dbReference>
<evidence type="ECO:0000256" key="2">
    <source>
        <dbReference type="PIRSR" id="PIRSR000097-2"/>
    </source>
</evidence>
<dbReference type="InterPro" id="IPR020471">
    <property type="entry name" value="AKR"/>
</dbReference>
<evidence type="ECO:0000256" key="3">
    <source>
        <dbReference type="PIRSR" id="PIRSR000097-3"/>
    </source>
</evidence>
<protein>
    <recommendedName>
        <fullName evidence="4">NADP-dependent oxidoreductase domain-containing protein</fullName>
    </recommendedName>
</protein>
<evidence type="ECO:0000259" key="4">
    <source>
        <dbReference type="Pfam" id="PF00248"/>
    </source>
</evidence>
<dbReference type="PANTHER" id="PTHR43638">
    <property type="entry name" value="OXIDOREDUCTASE, ALDO/KETO REDUCTASE FAMILY PROTEIN"/>
    <property type="match status" value="1"/>
</dbReference>
<dbReference type="OrthoDB" id="9772407at2"/>
<evidence type="ECO:0000313" key="6">
    <source>
        <dbReference type="Proteomes" id="UP000285123"/>
    </source>
</evidence>
<dbReference type="InterPro" id="IPR023210">
    <property type="entry name" value="NADP_OxRdtase_dom"/>
</dbReference>
<dbReference type="Proteomes" id="UP000285123">
    <property type="component" value="Unassembled WGS sequence"/>
</dbReference>
<dbReference type="InterPro" id="IPR036812">
    <property type="entry name" value="NAD(P)_OxRdtase_dom_sf"/>
</dbReference>